<dbReference type="Gene3D" id="2.170.130.10">
    <property type="entry name" value="TonB-dependent receptor, plug domain"/>
    <property type="match status" value="1"/>
</dbReference>
<dbReference type="SUPFAM" id="SSF56935">
    <property type="entry name" value="Porins"/>
    <property type="match status" value="1"/>
</dbReference>
<evidence type="ECO:0000259" key="7">
    <source>
        <dbReference type="Pfam" id="PF07715"/>
    </source>
</evidence>
<dbReference type="InterPro" id="IPR057601">
    <property type="entry name" value="Oar-like_b-barrel"/>
</dbReference>
<dbReference type="InterPro" id="IPR036942">
    <property type="entry name" value="Beta-barrel_TonB_sf"/>
</dbReference>
<dbReference type="Gene3D" id="2.60.40.1120">
    <property type="entry name" value="Carboxypeptidase-like, regulatory domain"/>
    <property type="match status" value="1"/>
</dbReference>
<dbReference type="InterPro" id="IPR012910">
    <property type="entry name" value="Plug_dom"/>
</dbReference>
<comment type="caution">
    <text evidence="9">The sequence shown here is derived from an EMBL/GenBank/DDBJ whole genome shotgun (WGS) entry which is preliminary data.</text>
</comment>
<dbReference type="InterPro" id="IPR039426">
    <property type="entry name" value="TonB-dep_rcpt-like"/>
</dbReference>
<feature type="domain" description="TonB-dependent receptor plug" evidence="7">
    <location>
        <begin position="138"/>
        <end position="248"/>
    </location>
</feature>
<evidence type="ECO:0000256" key="4">
    <source>
        <dbReference type="ARBA" id="ARBA00022692"/>
    </source>
</evidence>
<keyword evidence="4" id="KW-0812">Transmembrane</keyword>
<comment type="subcellular location">
    <subcellularLocation>
        <location evidence="1">Cell outer membrane</location>
        <topology evidence="1">Multi-pass membrane protein</topology>
    </subcellularLocation>
</comment>
<accession>A0A7W8ECW3</accession>
<keyword evidence="6" id="KW-0998">Cell outer membrane</keyword>
<dbReference type="GO" id="GO:0009279">
    <property type="term" value="C:cell outer membrane"/>
    <property type="evidence" value="ECO:0007669"/>
    <property type="project" value="UniProtKB-SubCell"/>
</dbReference>
<dbReference type="PANTHER" id="PTHR30069">
    <property type="entry name" value="TONB-DEPENDENT OUTER MEMBRANE RECEPTOR"/>
    <property type="match status" value="1"/>
</dbReference>
<evidence type="ECO:0000256" key="1">
    <source>
        <dbReference type="ARBA" id="ARBA00004571"/>
    </source>
</evidence>
<keyword evidence="3" id="KW-1134">Transmembrane beta strand</keyword>
<proteinExistence type="predicted"/>
<dbReference type="Proteomes" id="UP000584867">
    <property type="component" value="Unassembled WGS sequence"/>
</dbReference>
<dbReference type="InterPro" id="IPR008969">
    <property type="entry name" value="CarboxyPept-like_regulatory"/>
</dbReference>
<keyword evidence="2" id="KW-0813">Transport</keyword>
<dbReference type="Gene3D" id="2.40.170.20">
    <property type="entry name" value="TonB-dependent receptor, beta-barrel domain"/>
    <property type="match status" value="1"/>
</dbReference>
<dbReference type="GO" id="GO:0015344">
    <property type="term" value="F:siderophore uptake transmembrane transporter activity"/>
    <property type="evidence" value="ECO:0007669"/>
    <property type="project" value="TreeGrafter"/>
</dbReference>
<protein>
    <recommendedName>
        <fullName evidence="11">TonB-dependent receptor plug</fullName>
    </recommendedName>
</protein>
<evidence type="ECO:0000256" key="2">
    <source>
        <dbReference type="ARBA" id="ARBA00022448"/>
    </source>
</evidence>
<dbReference type="InterPro" id="IPR037066">
    <property type="entry name" value="Plug_dom_sf"/>
</dbReference>
<evidence type="ECO:0000313" key="9">
    <source>
        <dbReference type="EMBL" id="MBB5066050.1"/>
    </source>
</evidence>
<evidence type="ECO:0000256" key="6">
    <source>
        <dbReference type="ARBA" id="ARBA00023237"/>
    </source>
</evidence>
<feature type="domain" description="TonB-dependent transporter Oar-like beta-barrel" evidence="8">
    <location>
        <begin position="253"/>
        <end position="1202"/>
    </location>
</feature>
<dbReference type="GO" id="GO:0044718">
    <property type="term" value="P:siderophore transmembrane transport"/>
    <property type="evidence" value="ECO:0007669"/>
    <property type="project" value="TreeGrafter"/>
</dbReference>
<dbReference type="EMBL" id="JACHIO010000023">
    <property type="protein sequence ID" value="MBB5066050.1"/>
    <property type="molecule type" value="Genomic_DNA"/>
</dbReference>
<organism evidence="9 10">
    <name type="scientific">Granulicella mallensis</name>
    <dbReference type="NCBI Taxonomy" id="940614"/>
    <lineage>
        <taxon>Bacteria</taxon>
        <taxon>Pseudomonadati</taxon>
        <taxon>Acidobacteriota</taxon>
        <taxon>Terriglobia</taxon>
        <taxon>Terriglobales</taxon>
        <taxon>Acidobacteriaceae</taxon>
        <taxon>Granulicella</taxon>
    </lineage>
</organism>
<dbReference type="AlphaFoldDB" id="A0A7W8ECW3"/>
<dbReference type="Pfam" id="PF13620">
    <property type="entry name" value="CarboxypepD_reg"/>
    <property type="match status" value="1"/>
</dbReference>
<evidence type="ECO:0000256" key="5">
    <source>
        <dbReference type="ARBA" id="ARBA00023136"/>
    </source>
</evidence>
<gene>
    <name evidence="9" type="ORF">HDF15_004422</name>
</gene>
<evidence type="ECO:0008006" key="11">
    <source>
        <dbReference type="Google" id="ProtNLM"/>
    </source>
</evidence>
<name>A0A7W8ECW3_9BACT</name>
<evidence type="ECO:0000313" key="10">
    <source>
        <dbReference type="Proteomes" id="UP000584867"/>
    </source>
</evidence>
<dbReference type="PANTHER" id="PTHR30069:SF46">
    <property type="entry name" value="OAR PROTEIN"/>
    <property type="match status" value="1"/>
</dbReference>
<sequence length="1209" mass="130069">MHKLKKAAHISGILFLLIGLFTGIGKAQEYRGTISGQVLDPSGAVIPGAKVVAKGPQQTYKAVSAANGQFVVPFVDLGTYTVSVEAPGFAIESQINVHIDVSSKVALTFRLMAGGANETVTVTDTSAGINTSDASLGTVLDPEKIQNLPLNGRQLYTLLGLTPGTRFTTTTFGPGGNSGTRAWDQTNAYSINGQSGTQNQFSLNGAPVSAQGGGGAGTWNVAPTIDAVEEFKVMTNTYDAQYGRETGGTVNTVMKSGNDTYHGTLYDFWRNSILDANTFQLNQQNAAKPFHNQHQFGGTVGGYAWRKHTYFFFSFEGWREVLPVGVVTGVATADMLPGIDGSVNLTNYLAATSGHDIYDPATTRCKTIGQNPCQNYTRDQFPNNTIPANRISAIGLGFLKLLPKPNIVNDTYSNNYVAADPGRYTYNQPMVRVDHDFSDKTRAYGMFVYFGGQEYRNSSGLPAPISQGDIDNHRTTYTSVFDITHTFSPTRVLDVRAAWNRAISKDPDGGAAAGLAPASFTAASMGLNMPVIPTSPATLPPEINMYNCCTANFIGNHLSADSTFETYDLAISQNQTVGPHSLHYGFEGMLFHDVPSGISGNNGPNGQFTFAQQFTQQDPYHNVGDGDGIAAILLGDPDSGAVDWYDSRYESYNYYAAYIQDDWKASKNLTFNLGLRWETETSPMDRNQELTAGFCSTCVNPLTSVLNGAGGIPNPLLGGYQFASSNFTAYQNFVGDFLPKIGVSFAITPTFVLRGGFGLATGLGIELGGQSSWQQTTNYAASLDGGRTPSGYFNTGTPYPTGAIAPPGSAPGLLSEVGNSIGYDQRNRKIPLVRQYSFGIQAAGPFKTIFDVSYVGNVTTRLRVGTQMNGLTPTQFAQGHSDNGAYLNNQVANPFYGHIDPASNLGQSSTTKQAQLLTPFPQFTSVYDNNVPIGYSDYNALQAKLERRVSDQHSLLGGLSVLVSFTYSKTMGATNRLNNTNASLVDPLPYYAVDGADRPYDLSISGLYTLPFGRGAAFLNHTNGVVSQLVSRWQLDWIFQNSGGTPIGGTPGNNNLQTNYTYACGGQYDIRPTGHRSYKSWLNNSDNVQAFGTGKSANCQVAFGPYTATTILPITSKVRAPYAQQTQIGVEKRVSLYRASELQFKAEAFNLTNTPIFGGPTLGNVNDPLTRNNQVTNPNDPGAWSGYGTVGATQQNFPRQIQLSLKVLF</sequence>
<evidence type="ECO:0000256" key="3">
    <source>
        <dbReference type="ARBA" id="ARBA00022452"/>
    </source>
</evidence>
<dbReference type="RefSeq" id="WP_184259271.1">
    <property type="nucleotide sequence ID" value="NZ_JACHIO010000023.1"/>
</dbReference>
<evidence type="ECO:0000259" key="8">
    <source>
        <dbReference type="Pfam" id="PF25183"/>
    </source>
</evidence>
<reference evidence="9 10" key="1">
    <citation type="submission" date="2020-08" db="EMBL/GenBank/DDBJ databases">
        <title>Genomic Encyclopedia of Type Strains, Phase IV (KMG-V): Genome sequencing to study the core and pangenomes of soil and plant-associated prokaryotes.</title>
        <authorList>
            <person name="Whitman W."/>
        </authorList>
    </citation>
    <scope>NUCLEOTIDE SEQUENCE [LARGE SCALE GENOMIC DNA]</scope>
    <source>
        <strain evidence="9 10">X5P3</strain>
    </source>
</reference>
<dbReference type="Pfam" id="PF07715">
    <property type="entry name" value="Plug"/>
    <property type="match status" value="1"/>
</dbReference>
<dbReference type="SUPFAM" id="SSF49464">
    <property type="entry name" value="Carboxypeptidase regulatory domain-like"/>
    <property type="match status" value="1"/>
</dbReference>
<dbReference type="Pfam" id="PF25183">
    <property type="entry name" value="OMP_b-brl_4"/>
    <property type="match status" value="1"/>
</dbReference>
<keyword evidence="5" id="KW-0472">Membrane</keyword>